<feature type="region of interest" description="Disordered" evidence="2">
    <location>
        <begin position="303"/>
        <end position="328"/>
    </location>
</feature>
<organism evidence="4 5">
    <name type="scientific">Candida viswanathii</name>
    <dbReference type="NCBI Taxonomy" id="5486"/>
    <lineage>
        <taxon>Eukaryota</taxon>
        <taxon>Fungi</taxon>
        <taxon>Dikarya</taxon>
        <taxon>Ascomycota</taxon>
        <taxon>Saccharomycotina</taxon>
        <taxon>Pichiomycetes</taxon>
        <taxon>Debaryomycetaceae</taxon>
        <taxon>Candida/Lodderomyces clade</taxon>
        <taxon>Candida</taxon>
    </lineage>
</organism>
<feature type="compositionally biased region" description="Polar residues" evidence="2">
    <location>
        <begin position="78"/>
        <end position="89"/>
    </location>
</feature>
<evidence type="ECO:0000256" key="2">
    <source>
        <dbReference type="SAM" id="MobiDB-lite"/>
    </source>
</evidence>
<reference evidence="4 5" key="1">
    <citation type="submission" date="2018-06" db="EMBL/GenBank/DDBJ databases">
        <title>Whole genome sequencing of Candida tropicalis (genome annotated by CSBL at Korea University).</title>
        <authorList>
            <person name="Ahn J."/>
        </authorList>
    </citation>
    <scope>NUCLEOTIDE SEQUENCE [LARGE SCALE GENOMIC DNA]</scope>
    <source>
        <strain evidence="4 5">ATCC 20962</strain>
    </source>
</reference>
<feature type="region of interest" description="Disordered" evidence="2">
    <location>
        <begin position="171"/>
        <end position="275"/>
    </location>
</feature>
<proteinExistence type="predicted"/>
<keyword evidence="5" id="KW-1185">Reference proteome</keyword>
<sequence length="368" mass="40989">MTASTQFNYGRRNSNVGPYTIPTSTKTHHGGHHGHHELQSPILSTYQLHHHHHSYTPTTTTNTSRTTTTTTTNTTTNGQQAISSPPLSASVPTLSREFVVRRISEGETGRLKEELRCEACGKGYKHISSLAKHLWEHTPEWNVTKKLLISKHQQVQLLEAASILVGMNEQGATSGTSGGSVGTQHQMAVQRHMNQQNRSRVGSLNDHHQQQLGGNVFYSPPTSNTSTPPVLNSDPVLEKQEGDSAQGIQFKNGYDHRYRNDNEEEDDDDEDEYDAQRSYGRMRSVSHEPPRYEHHHEVTSPILQSEQTHHHHPQGSGLKSPSSGSTTYNMMTNIKGELPVETNFAIMNGNKNEKETYSEEGVIGTMEA</sequence>
<dbReference type="OrthoDB" id="2152896at2759"/>
<dbReference type="STRING" id="5486.A0A367XSP1"/>
<keyword evidence="1" id="KW-0862">Zinc</keyword>
<dbReference type="AlphaFoldDB" id="A0A367XSP1"/>
<feature type="compositionally biased region" description="Acidic residues" evidence="2">
    <location>
        <begin position="262"/>
        <end position="273"/>
    </location>
</feature>
<dbReference type="InterPro" id="IPR013087">
    <property type="entry name" value="Znf_C2H2_type"/>
</dbReference>
<protein>
    <recommendedName>
        <fullName evidence="3">C2H2-type domain-containing protein</fullName>
    </recommendedName>
</protein>
<evidence type="ECO:0000256" key="1">
    <source>
        <dbReference type="PROSITE-ProRule" id="PRU00042"/>
    </source>
</evidence>
<dbReference type="PROSITE" id="PS50157">
    <property type="entry name" value="ZINC_FINGER_C2H2_2"/>
    <property type="match status" value="1"/>
</dbReference>
<dbReference type="GO" id="GO:0008270">
    <property type="term" value="F:zinc ion binding"/>
    <property type="evidence" value="ECO:0007669"/>
    <property type="project" value="UniProtKB-KW"/>
</dbReference>
<feature type="compositionally biased region" description="Polar residues" evidence="2">
    <location>
        <begin position="317"/>
        <end position="328"/>
    </location>
</feature>
<evidence type="ECO:0000313" key="5">
    <source>
        <dbReference type="Proteomes" id="UP000253472"/>
    </source>
</evidence>
<gene>
    <name evidence="4" type="ORF">Cantr_05525</name>
</gene>
<name>A0A367XSP1_9ASCO</name>
<feature type="region of interest" description="Disordered" evidence="2">
    <location>
        <begin position="50"/>
        <end position="89"/>
    </location>
</feature>
<evidence type="ECO:0000259" key="3">
    <source>
        <dbReference type="PROSITE" id="PS50157"/>
    </source>
</evidence>
<feature type="compositionally biased region" description="Polar residues" evidence="2">
    <location>
        <begin position="184"/>
        <end position="202"/>
    </location>
</feature>
<feature type="compositionally biased region" description="Low complexity" evidence="2">
    <location>
        <begin position="56"/>
        <end position="77"/>
    </location>
</feature>
<feature type="compositionally biased region" description="Low complexity" evidence="2">
    <location>
        <begin position="219"/>
        <end position="229"/>
    </location>
</feature>
<feature type="domain" description="C2H2-type" evidence="3">
    <location>
        <begin position="115"/>
        <end position="142"/>
    </location>
</feature>
<accession>A0A367XSP1</accession>
<dbReference type="PROSITE" id="PS00028">
    <property type="entry name" value="ZINC_FINGER_C2H2_1"/>
    <property type="match status" value="1"/>
</dbReference>
<keyword evidence="1" id="KW-0479">Metal-binding</keyword>
<dbReference type="Proteomes" id="UP000253472">
    <property type="component" value="Unassembled WGS sequence"/>
</dbReference>
<keyword evidence="1" id="KW-0863">Zinc-finger</keyword>
<evidence type="ECO:0000313" key="4">
    <source>
        <dbReference type="EMBL" id="RCK55811.1"/>
    </source>
</evidence>
<comment type="caution">
    <text evidence="4">The sequence shown here is derived from an EMBL/GenBank/DDBJ whole genome shotgun (WGS) entry which is preliminary data.</text>
</comment>
<dbReference type="EMBL" id="QLNQ01000029">
    <property type="protein sequence ID" value="RCK55811.1"/>
    <property type="molecule type" value="Genomic_DNA"/>
</dbReference>